<dbReference type="PANTHER" id="PTHR20923:SF1">
    <property type="entry name" value="G PATCH DOMAIN AND ANKYRIN REPEAT-CONTAINING PROTEIN 1"/>
    <property type="match status" value="1"/>
</dbReference>
<dbReference type="InParanoid" id="A0A1J7JFS9"/>
<evidence type="ECO:0000313" key="4">
    <source>
        <dbReference type="Proteomes" id="UP000182658"/>
    </source>
</evidence>
<dbReference type="OrthoDB" id="20282at2759"/>
<dbReference type="SMART" id="SM00443">
    <property type="entry name" value="G_patch"/>
    <property type="match status" value="1"/>
</dbReference>
<evidence type="ECO:0000259" key="2">
    <source>
        <dbReference type="PROSITE" id="PS50174"/>
    </source>
</evidence>
<reference evidence="3 4" key="1">
    <citation type="submission" date="2016-10" db="EMBL/GenBank/DDBJ databases">
        <title>Draft genome sequence of Coniochaeta ligniaria NRRL30616, a lignocellulolytic fungus for bioabatement of inhibitors in plant biomass hydrolysates.</title>
        <authorList>
            <consortium name="DOE Joint Genome Institute"/>
            <person name="Jimenez D.J."/>
            <person name="Hector R.E."/>
            <person name="Riley R."/>
            <person name="Sun H."/>
            <person name="Grigoriev I.V."/>
            <person name="Van Elsas J.D."/>
            <person name="Nichols N.N."/>
        </authorList>
    </citation>
    <scope>NUCLEOTIDE SEQUENCE [LARGE SCALE GENOMIC DNA]</scope>
    <source>
        <strain evidence="3 4">NRRL 30616</strain>
    </source>
</reference>
<dbReference type="EMBL" id="KV875095">
    <property type="protein sequence ID" value="OIW32193.1"/>
    <property type="molecule type" value="Genomic_DNA"/>
</dbReference>
<feature type="compositionally biased region" description="Basic and acidic residues" evidence="1">
    <location>
        <begin position="187"/>
        <end position="196"/>
    </location>
</feature>
<feature type="compositionally biased region" description="Basic residues" evidence="1">
    <location>
        <begin position="203"/>
        <end position="216"/>
    </location>
</feature>
<dbReference type="Pfam" id="PF01585">
    <property type="entry name" value="G-patch"/>
    <property type="match status" value="1"/>
</dbReference>
<name>A0A1J7JFS9_9PEZI</name>
<dbReference type="Proteomes" id="UP000182658">
    <property type="component" value="Unassembled WGS sequence"/>
</dbReference>
<dbReference type="STRING" id="1408157.A0A1J7JFS9"/>
<evidence type="ECO:0000313" key="3">
    <source>
        <dbReference type="EMBL" id="OIW32193.1"/>
    </source>
</evidence>
<gene>
    <name evidence="3" type="ORF">CONLIGDRAFT_259938</name>
</gene>
<accession>A0A1J7JFS9</accession>
<feature type="compositionally biased region" description="Basic and acidic residues" evidence="1">
    <location>
        <begin position="1"/>
        <end position="14"/>
    </location>
</feature>
<dbReference type="AlphaFoldDB" id="A0A1J7JFS9"/>
<feature type="domain" description="G-patch" evidence="2">
    <location>
        <begin position="137"/>
        <end position="185"/>
    </location>
</feature>
<proteinExistence type="predicted"/>
<feature type="region of interest" description="Disordered" evidence="1">
    <location>
        <begin position="1"/>
        <end position="24"/>
    </location>
</feature>
<feature type="region of interest" description="Disordered" evidence="1">
    <location>
        <begin position="166"/>
        <end position="225"/>
    </location>
</feature>
<keyword evidence="4" id="KW-1185">Reference proteome</keyword>
<dbReference type="GO" id="GO:0003676">
    <property type="term" value="F:nucleic acid binding"/>
    <property type="evidence" value="ECO:0007669"/>
    <property type="project" value="InterPro"/>
</dbReference>
<dbReference type="PANTHER" id="PTHR20923">
    <property type="entry name" value="BAT4 PROTEIN-RELATED"/>
    <property type="match status" value="1"/>
</dbReference>
<sequence length="237" mass="26194">MKRAADDNERYHDGGDDDEIDDVPLHRKRAFGSGLKRKPIAFVPAQDGDLNSTFERSKPNASIADLYLNLVLPQAASTQPPKKEEVCEVCKLPLASNPEVGNEDTPEVAAYPRKHHESSLAHQVCLTHSHPPSALDRTRVGLNILESHGWDPDARAGLGAEQQGIQFPLKPKPKDDKIGIGVVVPKDLPKKKEKPQTLDAGKLRKKAQRDKKRTQQLHRQLYGNSDLEKYLGPGAGF</sequence>
<dbReference type="InterPro" id="IPR000467">
    <property type="entry name" value="G_patch_dom"/>
</dbReference>
<evidence type="ECO:0000256" key="1">
    <source>
        <dbReference type="SAM" id="MobiDB-lite"/>
    </source>
</evidence>
<dbReference type="PROSITE" id="PS50174">
    <property type="entry name" value="G_PATCH"/>
    <property type="match status" value="1"/>
</dbReference>
<dbReference type="InterPro" id="IPR039146">
    <property type="entry name" value="GPANK1"/>
</dbReference>
<protein>
    <recommendedName>
        <fullName evidence="2">G-patch domain-containing protein</fullName>
    </recommendedName>
</protein>
<organism evidence="3 4">
    <name type="scientific">Coniochaeta ligniaria NRRL 30616</name>
    <dbReference type="NCBI Taxonomy" id="1408157"/>
    <lineage>
        <taxon>Eukaryota</taxon>
        <taxon>Fungi</taxon>
        <taxon>Dikarya</taxon>
        <taxon>Ascomycota</taxon>
        <taxon>Pezizomycotina</taxon>
        <taxon>Sordariomycetes</taxon>
        <taxon>Sordariomycetidae</taxon>
        <taxon>Coniochaetales</taxon>
        <taxon>Coniochaetaceae</taxon>
        <taxon>Coniochaeta</taxon>
    </lineage>
</organism>